<reference evidence="7 8" key="1">
    <citation type="submission" date="2019-02" db="EMBL/GenBank/DDBJ databases">
        <title>Deep-cultivation of Planctomycetes and their phenomic and genomic characterization uncovers novel biology.</title>
        <authorList>
            <person name="Wiegand S."/>
            <person name="Jogler M."/>
            <person name="Boedeker C."/>
            <person name="Pinto D."/>
            <person name="Vollmers J."/>
            <person name="Rivas-Marin E."/>
            <person name="Kohn T."/>
            <person name="Peeters S.H."/>
            <person name="Heuer A."/>
            <person name="Rast P."/>
            <person name="Oberbeckmann S."/>
            <person name="Bunk B."/>
            <person name="Jeske O."/>
            <person name="Meyerdierks A."/>
            <person name="Storesund J.E."/>
            <person name="Kallscheuer N."/>
            <person name="Luecker S."/>
            <person name="Lage O.M."/>
            <person name="Pohl T."/>
            <person name="Merkel B.J."/>
            <person name="Hornburger P."/>
            <person name="Mueller R.-W."/>
            <person name="Bruemmer F."/>
            <person name="Labrenz M."/>
            <person name="Spormann A.M."/>
            <person name="Op den Camp H."/>
            <person name="Overmann J."/>
            <person name="Amann R."/>
            <person name="Jetten M.S.M."/>
            <person name="Mascher T."/>
            <person name="Medema M.H."/>
            <person name="Devos D.P."/>
            <person name="Kaster A.-K."/>
            <person name="Ovreas L."/>
            <person name="Rohde M."/>
            <person name="Galperin M.Y."/>
            <person name="Jogler C."/>
        </authorList>
    </citation>
    <scope>NUCLEOTIDE SEQUENCE [LARGE SCALE GENOMIC DNA]</scope>
    <source>
        <strain evidence="7 8">TBK1r</strain>
    </source>
</reference>
<dbReference type="Gene3D" id="2.60.120.260">
    <property type="entry name" value="Galactose-binding domain-like"/>
    <property type="match status" value="1"/>
</dbReference>
<keyword evidence="1 4" id="KW-0349">Heme</keyword>
<evidence type="ECO:0000256" key="3">
    <source>
        <dbReference type="ARBA" id="ARBA00023004"/>
    </source>
</evidence>
<dbReference type="Pfam" id="PF07583">
    <property type="entry name" value="PSCyt2"/>
    <property type="match status" value="1"/>
</dbReference>
<dbReference type="PANTHER" id="PTHR35889:SF3">
    <property type="entry name" value="F-BOX DOMAIN-CONTAINING PROTEIN"/>
    <property type="match status" value="1"/>
</dbReference>
<evidence type="ECO:0000256" key="5">
    <source>
        <dbReference type="SAM" id="SignalP"/>
    </source>
</evidence>
<dbReference type="Proteomes" id="UP000318081">
    <property type="component" value="Chromosome"/>
</dbReference>
<dbReference type="EMBL" id="CP036432">
    <property type="protein sequence ID" value="QDV88368.1"/>
    <property type="molecule type" value="Genomic_DNA"/>
</dbReference>
<feature type="signal peptide" evidence="5">
    <location>
        <begin position="1"/>
        <end position="22"/>
    </location>
</feature>
<dbReference type="InterPro" id="IPR009056">
    <property type="entry name" value="Cyt_c-like_dom"/>
</dbReference>
<dbReference type="InterPro" id="IPR036909">
    <property type="entry name" value="Cyt_c-like_dom_sf"/>
</dbReference>
<evidence type="ECO:0000256" key="1">
    <source>
        <dbReference type="ARBA" id="ARBA00022617"/>
    </source>
</evidence>
<evidence type="ECO:0000259" key="6">
    <source>
        <dbReference type="PROSITE" id="PS51007"/>
    </source>
</evidence>
<dbReference type="SUPFAM" id="SSF46626">
    <property type="entry name" value="Cytochrome c"/>
    <property type="match status" value="1"/>
</dbReference>
<dbReference type="PROSITE" id="PS51007">
    <property type="entry name" value="CYTC"/>
    <property type="match status" value="1"/>
</dbReference>
<feature type="chain" id="PRO_5047309359" description="Cytochrome c domain-containing protein" evidence="5">
    <location>
        <begin position="23"/>
        <end position="999"/>
    </location>
</feature>
<keyword evidence="8" id="KW-1185">Reference proteome</keyword>
<evidence type="ECO:0000256" key="4">
    <source>
        <dbReference type="PROSITE-ProRule" id="PRU00433"/>
    </source>
</evidence>
<keyword evidence="3 4" id="KW-0408">Iron</keyword>
<evidence type="ECO:0000313" key="8">
    <source>
        <dbReference type="Proteomes" id="UP000318081"/>
    </source>
</evidence>
<dbReference type="RefSeq" id="WP_145220620.1">
    <property type="nucleotide sequence ID" value="NZ_CP036432.1"/>
</dbReference>
<name>A0ABX5Y263_9BACT</name>
<accession>A0ABX5Y263</accession>
<proteinExistence type="predicted"/>
<gene>
    <name evidence="7" type="ORF">TBK1r_74000</name>
</gene>
<dbReference type="PANTHER" id="PTHR35889">
    <property type="entry name" value="CYCLOINULO-OLIGOSACCHARIDE FRUCTANOTRANSFERASE-RELATED"/>
    <property type="match status" value="1"/>
</dbReference>
<evidence type="ECO:0000313" key="7">
    <source>
        <dbReference type="EMBL" id="QDV88368.1"/>
    </source>
</evidence>
<feature type="domain" description="Cytochrome c" evidence="6">
    <location>
        <begin position="18"/>
        <end position="112"/>
    </location>
</feature>
<protein>
    <recommendedName>
        <fullName evidence="6">Cytochrome c domain-containing protein</fullName>
    </recommendedName>
</protein>
<organism evidence="7 8">
    <name type="scientific">Stieleria magnilauensis</name>
    <dbReference type="NCBI Taxonomy" id="2527963"/>
    <lineage>
        <taxon>Bacteria</taxon>
        <taxon>Pseudomonadati</taxon>
        <taxon>Planctomycetota</taxon>
        <taxon>Planctomycetia</taxon>
        <taxon>Pirellulales</taxon>
        <taxon>Pirellulaceae</taxon>
        <taxon>Stieleria</taxon>
    </lineage>
</organism>
<keyword evidence="2 4" id="KW-0479">Metal-binding</keyword>
<dbReference type="Pfam" id="PF07587">
    <property type="entry name" value="PSD1"/>
    <property type="match status" value="1"/>
</dbReference>
<dbReference type="InterPro" id="IPR022655">
    <property type="entry name" value="DUF1553"/>
</dbReference>
<dbReference type="InterPro" id="IPR011444">
    <property type="entry name" value="DUF1549"/>
</dbReference>
<keyword evidence="5" id="KW-0732">Signal</keyword>
<sequence>MRPILMPLLACLFAIPAGPLVAADEAFLDLVAPVLARRCLSCHNDQKTGGGLSMVDPQRLIDDGYIEVADAGSSHIVELISPSNGRAEMPKDSDPLSAEEISAIRSWIDAGAVLPANVQIQAPKIADRQWWSLEPIGSDAEGELRTIVDERLDAKLAQQKLTPLPPADPVTLIRRVTYDLSGLPPTPQQVDAFVAQSRDDPAKAWRDLVDRLLAAPEFGEKWGQHWLDIARYAETHGYDKDQPRNNAWPYRDYVINSFNSDKPFGQFAREQIAGDVLADDTSEGIVATGFLSAGPWDLIAHVEVGEGKLDGRIAKHLDRDEMAAAVFNVFQSTTIQCAQCHNHKFDPIESEDYYRVHAVFAGIDRANRVYAGLTAEQQRHKRALQQERDDTTRQRDEAKKTFEQKVAKQAAAIDPQLDALTQKANQFTPPPQHGFHSQIAARADVVKWVEVDLGTAKPIDRIELIACFDDFNNIGAGFGFPVRFKVDVTSEATLTDQNATTIFDQTADDFTNPEATPVNIDVGGRAVRIVRVTATKLAERRNDFILALGELRVLSPGDGTNVAVGAEVHASDSIPPNARWSPRFLVDQRYHRLSLDEAEAKQWKQLREQRRAIVAAATTPEYQRQIEQWTKRLAEIEQELKAIPAGQFVYAVATEFPKQGKFLPTNGSVRAIHFLNRGDLQAPGARMLPGAPELWPDGPSRFVDHEDYDEAEARVALARYVTRRDNPLIWRSIANRIWQWTFGKPLVGTPNDFGRMGMLPTHPELLDLLAARLRDDRDQSIKSIVRELVCTNAYRRASFADGFEDITRTNLTIDASNDGLWRFNRRRLTAEEFRDSVLAVGGTLRTGDRGGPSFQDFVIERPQHSPHYEYDLHDPNDPASHRRTIYRFVVRSQPQPMLTTLDCADPSISIARRDESTTALQALAQWNNRLIEAMAKRFADRLSAETATDDEAVRLACRLAWGRDANEIEREPLATLIAEHGPETLCRVVLNASAMMYLD</sequence>
<evidence type="ECO:0000256" key="2">
    <source>
        <dbReference type="ARBA" id="ARBA00022723"/>
    </source>
</evidence>